<gene>
    <name evidence="2" type="ORF">SKAU_G00210990</name>
</gene>
<comment type="caution">
    <text evidence="2">The sequence shown here is derived from an EMBL/GenBank/DDBJ whole genome shotgun (WGS) entry which is preliminary data.</text>
</comment>
<feature type="region of interest" description="Disordered" evidence="1">
    <location>
        <begin position="11"/>
        <end position="67"/>
    </location>
</feature>
<sequence>MWPPRIKKIQSIFGRGSSGNSKKHVRADTLSEASDDDSRHERHSPYLHERADTLSEASDDNSRHERHSVLLHEEKEWRKGEALREYTHYLYHSLMSEPTKAFSKMVNLPQQRSLLMG</sequence>
<proteinExistence type="predicted"/>
<dbReference type="AlphaFoldDB" id="A0A9Q1F931"/>
<name>A0A9Q1F931_SYNKA</name>
<evidence type="ECO:0000313" key="3">
    <source>
        <dbReference type="Proteomes" id="UP001152622"/>
    </source>
</evidence>
<organism evidence="2 3">
    <name type="scientific">Synaphobranchus kaupii</name>
    <name type="common">Kaup's arrowtooth eel</name>
    <dbReference type="NCBI Taxonomy" id="118154"/>
    <lineage>
        <taxon>Eukaryota</taxon>
        <taxon>Metazoa</taxon>
        <taxon>Chordata</taxon>
        <taxon>Craniata</taxon>
        <taxon>Vertebrata</taxon>
        <taxon>Euteleostomi</taxon>
        <taxon>Actinopterygii</taxon>
        <taxon>Neopterygii</taxon>
        <taxon>Teleostei</taxon>
        <taxon>Anguilliformes</taxon>
        <taxon>Synaphobranchidae</taxon>
        <taxon>Synaphobranchus</taxon>
    </lineage>
</organism>
<reference evidence="2" key="1">
    <citation type="journal article" date="2023" name="Science">
        <title>Genome structures resolve the early diversification of teleost fishes.</title>
        <authorList>
            <person name="Parey E."/>
            <person name="Louis A."/>
            <person name="Montfort J."/>
            <person name="Bouchez O."/>
            <person name="Roques C."/>
            <person name="Iampietro C."/>
            <person name="Lluch J."/>
            <person name="Castinel A."/>
            <person name="Donnadieu C."/>
            <person name="Desvignes T."/>
            <person name="Floi Bucao C."/>
            <person name="Jouanno E."/>
            <person name="Wen M."/>
            <person name="Mejri S."/>
            <person name="Dirks R."/>
            <person name="Jansen H."/>
            <person name="Henkel C."/>
            <person name="Chen W.J."/>
            <person name="Zahm M."/>
            <person name="Cabau C."/>
            <person name="Klopp C."/>
            <person name="Thompson A.W."/>
            <person name="Robinson-Rechavi M."/>
            <person name="Braasch I."/>
            <person name="Lecointre G."/>
            <person name="Bobe J."/>
            <person name="Postlethwait J.H."/>
            <person name="Berthelot C."/>
            <person name="Roest Crollius H."/>
            <person name="Guiguen Y."/>
        </authorList>
    </citation>
    <scope>NUCLEOTIDE SEQUENCE</scope>
    <source>
        <strain evidence="2">WJC10195</strain>
    </source>
</reference>
<feature type="compositionally biased region" description="Basic and acidic residues" evidence="1">
    <location>
        <begin position="36"/>
        <end position="53"/>
    </location>
</feature>
<dbReference type="Proteomes" id="UP001152622">
    <property type="component" value="Chromosome 7"/>
</dbReference>
<protein>
    <submittedName>
        <fullName evidence="2">Uncharacterized protein</fullName>
    </submittedName>
</protein>
<dbReference type="EMBL" id="JAINUF010000007">
    <property type="protein sequence ID" value="KAJ8353532.1"/>
    <property type="molecule type" value="Genomic_DNA"/>
</dbReference>
<evidence type="ECO:0000256" key="1">
    <source>
        <dbReference type="SAM" id="MobiDB-lite"/>
    </source>
</evidence>
<accession>A0A9Q1F931</accession>
<keyword evidence="3" id="KW-1185">Reference proteome</keyword>
<evidence type="ECO:0000313" key="2">
    <source>
        <dbReference type="EMBL" id="KAJ8353532.1"/>
    </source>
</evidence>